<organism evidence="3 4">
    <name type="scientific">Chrysophaeum taylorii</name>
    <dbReference type="NCBI Taxonomy" id="2483200"/>
    <lineage>
        <taxon>Eukaryota</taxon>
        <taxon>Sar</taxon>
        <taxon>Stramenopiles</taxon>
        <taxon>Ochrophyta</taxon>
        <taxon>Pelagophyceae</taxon>
        <taxon>Pelagomonadales</taxon>
        <taxon>Pelagomonadaceae</taxon>
        <taxon>Chrysophaeum</taxon>
    </lineage>
</organism>
<gene>
    <name evidence="3" type="ORF">CTAYLR_002886</name>
</gene>
<feature type="transmembrane region" description="Helical" evidence="2">
    <location>
        <begin position="302"/>
        <end position="321"/>
    </location>
</feature>
<comment type="caution">
    <text evidence="3">The sequence shown here is derived from an EMBL/GenBank/DDBJ whole genome shotgun (WGS) entry which is preliminary data.</text>
</comment>
<keyword evidence="2" id="KW-1133">Transmembrane helix</keyword>
<evidence type="ECO:0000313" key="3">
    <source>
        <dbReference type="EMBL" id="KAJ8612246.1"/>
    </source>
</evidence>
<evidence type="ECO:0008006" key="5">
    <source>
        <dbReference type="Google" id="ProtNLM"/>
    </source>
</evidence>
<evidence type="ECO:0000313" key="4">
    <source>
        <dbReference type="Proteomes" id="UP001230188"/>
    </source>
</evidence>
<keyword evidence="2" id="KW-0472">Membrane</keyword>
<dbReference type="EMBL" id="JAQMWT010000055">
    <property type="protein sequence ID" value="KAJ8612246.1"/>
    <property type="molecule type" value="Genomic_DNA"/>
</dbReference>
<reference evidence="3" key="1">
    <citation type="submission" date="2023-01" db="EMBL/GenBank/DDBJ databases">
        <title>Metagenome sequencing of chrysophaentin producing Chrysophaeum taylorii.</title>
        <authorList>
            <person name="Davison J."/>
            <person name="Bewley C."/>
        </authorList>
    </citation>
    <scope>NUCLEOTIDE SEQUENCE</scope>
    <source>
        <strain evidence="3">NIES-1699</strain>
    </source>
</reference>
<keyword evidence="2" id="KW-0812">Transmembrane</keyword>
<feature type="transmembrane region" description="Helical" evidence="2">
    <location>
        <begin position="257"/>
        <end position="281"/>
    </location>
</feature>
<dbReference type="AlphaFoldDB" id="A0AAD7XR10"/>
<dbReference type="Pfam" id="PF14027">
    <property type="entry name" value="Questin_oxidase"/>
    <property type="match status" value="1"/>
</dbReference>
<protein>
    <recommendedName>
        <fullName evidence="5">Questin oxidase</fullName>
    </recommendedName>
</protein>
<accession>A0AAD7XR10</accession>
<evidence type="ECO:0000256" key="1">
    <source>
        <dbReference type="ARBA" id="ARBA00023002"/>
    </source>
</evidence>
<sequence length="396" mass="43618">MAAAIDIKALGTAQVQSLLSNFQYDIEFNGYLSNHVKHAIIALAGLGAKDERIQEYWDEYTLETPYGIKLDPVSESARAIAAGPPTLDEAGARALIGLKKDFASLCCSFDRELDAGVEATLQKWMPVLVDGIPGALTHGIIHLGWALAAGNRWMTVEGLAYLAFAHVSVHPGRFGEETVEGTTPLETLRALPDLGEFRDEVKKSTKYSETDFHPEIVASGFQWQVAKVLEEGHPFFYKRPAWLDEPLDDLLRHLYDLVALLHVVYDGNFLVLHAITSLWGLDRTLRAMKADDAFARHAYRCFWVMLLALLATSAAGLPSAAELDAVAERVDADDPPNWADVSRAAIYQQEEHNIKLVFCCLDLWRRYGKANLFAVAATKFTETPNIGPAAASSFSA</sequence>
<dbReference type="Proteomes" id="UP001230188">
    <property type="component" value="Unassembled WGS sequence"/>
</dbReference>
<dbReference type="PANTHER" id="PTHR35870:SF1">
    <property type="entry name" value="PROTEIN, PUTATIVE (AFU_ORTHOLOGUE AFUA_5G03330)-RELATED"/>
    <property type="match status" value="1"/>
</dbReference>
<keyword evidence="4" id="KW-1185">Reference proteome</keyword>
<dbReference type="PANTHER" id="PTHR35870">
    <property type="entry name" value="PROTEIN, PUTATIVE (AFU_ORTHOLOGUE AFUA_5G03330)-RELATED"/>
    <property type="match status" value="1"/>
</dbReference>
<keyword evidence="1" id="KW-0560">Oxidoreductase</keyword>
<evidence type="ECO:0000256" key="2">
    <source>
        <dbReference type="SAM" id="Phobius"/>
    </source>
</evidence>
<proteinExistence type="predicted"/>
<dbReference type="GO" id="GO:0016491">
    <property type="term" value="F:oxidoreductase activity"/>
    <property type="evidence" value="ECO:0007669"/>
    <property type="project" value="UniProtKB-KW"/>
</dbReference>
<name>A0AAD7XR10_9STRA</name>
<dbReference type="InterPro" id="IPR025337">
    <property type="entry name" value="Questin_oxidase-like"/>
</dbReference>